<sequence>LAVLLLAAGLFFTLAAVVGILRLPDFFTRLHAIGKCDTAGLSLSLLGLALLARDPAVTVKLALVLILVAVANPTATHALARAARRSGVPVWRADEAGDPPGER</sequence>
<feature type="non-terminal residue" evidence="2">
    <location>
        <position position="1"/>
    </location>
</feature>
<gene>
    <name evidence="2" type="ORF">GBAR_LOCUS26062</name>
</gene>
<dbReference type="InterPro" id="IPR005133">
    <property type="entry name" value="PhaG_MnhG_YufB"/>
</dbReference>
<keyword evidence="1" id="KW-0812">Transmembrane</keyword>
<proteinExistence type="predicted"/>
<keyword evidence="1" id="KW-0472">Membrane</keyword>
<dbReference type="EMBL" id="CASHTH010003616">
    <property type="protein sequence ID" value="CAI8047164.1"/>
    <property type="molecule type" value="Genomic_DNA"/>
</dbReference>
<protein>
    <submittedName>
        <fullName evidence="2">UPF0091 protein PH0944</fullName>
    </submittedName>
</protein>
<accession>A0AA35TGA6</accession>
<dbReference type="Pfam" id="PF03334">
    <property type="entry name" value="PhaG_MnhG_YufB"/>
    <property type="match status" value="1"/>
</dbReference>
<evidence type="ECO:0000313" key="2">
    <source>
        <dbReference type="EMBL" id="CAI8047164.1"/>
    </source>
</evidence>
<dbReference type="Proteomes" id="UP001174909">
    <property type="component" value="Unassembled WGS sequence"/>
</dbReference>
<dbReference type="AlphaFoldDB" id="A0AA35TGA6"/>
<feature type="transmembrane region" description="Helical" evidence="1">
    <location>
        <begin position="56"/>
        <end position="75"/>
    </location>
</feature>
<evidence type="ECO:0000256" key="1">
    <source>
        <dbReference type="SAM" id="Phobius"/>
    </source>
</evidence>
<reference evidence="2" key="1">
    <citation type="submission" date="2023-03" db="EMBL/GenBank/DDBJ databases">
        <authorList>
            <person name="Steffen K."/>
            <person name="Cardenas P."/>
        </authorList>
    </citation>
    <scope>NUCLEOTIDE SEQUENCE</scope>
</reference>
<dbReference type="PANTHER" id="PTHR34703:SF1">
    <property type="entry name" value="ANTIPORTER SUBUNIT MNHG2-RELATED"/>
    <property type="match status" value="1"/>
</dbReference>
<comment type="caution">
    <text evidence="2">The sequence shown here is derived from an EMBL/GenBank/DDBJ whole genome shotgun (WGS) entry which is preliminary data.</text>
</comment>
<name>A0AA35TGA6_GEOBA</name>
<dbReference type="PANTHER" id="PTHR34703">
    <property type="entry name" value="ANTIPORTER SUBUNIT MNHG2-RELATED"/>
    <property type="match status" value="1"/>
</dbReference>
<evidence type="ECO:0000313" key="3">
    <source>
        <dbReference type="Proteomes" id="UP001174909"/>
    </source>
</evidence>
<dbReference type="NCBIfam" id="TIGR01300">
    <property type="entry name" value="CPA3_mnhG_phaG"/>
    <property type="match status" value="1"/>
</dbReference>
<organism evidence="2 3">
    <name type="scientific">Geodia barretti</name>
    <name type="common">Barrett's horny sponge</name>
    <dbReference type="NCBI Taxonomy" id="519541"/>
    <lineage>
        <taxon>Eukaryota</taxon>
        <taxon>Metazoa</taxon>
        <taxon>Porifera</taxon>
        <taxon>Demospongiae</taxon>
        <taxon>Heteroscleromorpha</taxon>
        <taxon>Tetractinellida</taxon>
        <taxon>Astrophorina</taxon>
        <taxon>Geodiidae</taxon>
        <taxon>Geodia</taxon>
    </lineage>
</organism>
<keyword evidence="3" id="KW-1185">Reference proteome</keyword>
<dbReference type="GO" id="GO:0015385">
    <property type="term" value="F:sodium:proton antiporter activity"/>
    <property type="evidence" value="ECO:0007669"/>
    <property type="project" value="TreeGrafter"/>
</dbReference>
<keyword evidence="1" id="KW-1133">Transmembrane helix</keyword>